<feature type="compositionally biased region" description="Polar residues" evidence="1">
    <location>
        <begin position="1"/>
        <end position="10"/>
    </location>
</feature>
<feature type="compositionally biased region" description="Low complexity" evidence="1">
    <location>
        <begin position="26"/>
        <end position="65"/>
    </location>
</feature>
<evidence type="ECO:0000313" key="3">
    <source>
        <dbReference type="Proteomes" id="UP000274922"/>
    </source>
</evidence>
<dbReference type="Proteomes" id="UP000274922">
    <property type="component" value="Unassembled WGS sequence"/>
</dbReference>
<keyword evidence="3" id="KW-1185">Reference proteome</keyword>
<evidence type="ECO:0000256" key="1">
    <source>
        <dbReference type="SAM" id="MobiDB-lite"/>
    </source>
</evidence>
<feature type="region of interest" description="Disordered" evidence="1">
    <location>
        <begin position="1"/>
        <end position="102"/>
    </location>
</feature>
<gene>
    <name evidence="2" type="ORF">CXG81DRAFT_18006</name>
</gene>
<feature type="region of interest" description="Disordered" evidence="1">
    <location>
        <begin position="124"/>
        <end position="156"/>
    </location>
</feature>
<feature type="compositionally biased region" description="Polar residues" evidence="1">
    <location>
        <begin position="128"/>
        <end position="137"/>
    </location>
</feature>
<organism evidence="2 3">
    <name type="scientific">Caulochytrium protostelioides</name>
    <dbReference type="NCBI Taxonomy" id="1555241"/>
    <lineage>
        <taxon>Eukaryota</taxon>
        <taxon>Fungi</taxon>
        <taxon>Fungi incertae sedis</taxon>
        <taxon>Chytridiomycota</taxon>
        <taxon>Chytridiomycota incertae sedis</taxon>
        <taxon>Chytridiomycetes</taxon>
        <taxon>Caulochytriales</taxon>
        <taxon>Caulochytriaceae</taxon>
        <taxon>Caulochytrium</taxon>
    </lineage>
</organism>
<reference evidence="3" key="1">
    <citation type="journal article" date="2018" name="Nat. Microbiol.">
        <title>Leveraging single-cell genomics to expand the fungal tree of life.</title>
        <authorList>
            <person name="Ahrendt S.R."/>
            <person name="Quandt C.A."/>
            <person name="Ciobanu D."/>
            <person name="Clum A."/>
            <person name="Salamov A."/>
            <person name="Andreopoulos B."/>
            <person name="Cheng J.F."/>
            <person name="Woyke T."/>
            <person name="Pelin A."/>
            <person name="Henrissat B."/>
            <person name="Reynolds N.K."/>
            <person name="Benny G.L."/>
            <person name="Smith M.E."/>
            <person name="James T.Y."/>
            <person name="Grigoriev I.V."/>
        </authorList>
    </citation>
    <scope>NUCLEOTIDE SEQUENCE [LARGE SCALE GENOMIC DNA]</scope>
    <source>
        <strain evidence="3">ATCC 52028</strain>
    </source>
</reference>
<protein>
    <submittedName>
        <fullName evidence="2">Uncharacterized protein</fullName>
    </submittedName>
</protein>
<dbReference type="AlphaFoldDB" id="A0A4P9XAI0"/>
<feature type="compositionally biased region" description="Low complexity" evidence="1">
    <location>
        <begin position="138"/>
        <end position="150"/>
    </location>
</feature>
<evidence type="ECO:0000313" key="2">
    <source>
        <dbReference type="EMBL" id="RKP02342.1"/>
    </source>
</evidence>
<feature type="compositionally biased region" description="Polar residues" evidence="1">
    <location>
        <begin position="77"/>
        <end position="86"/>
    </location>
</feature>
<dbReference type="EMBL" id="ML014146">
    <property type="protein sequence ID" value="RKP02342.1"/>
    <property type="molecule type" value="Genomic_DNA"/>
</dbReference>
<proteinExistence type="predicted"/>
<name>A0A4P9XAI0_9FUNG</name>
<accession>A0A4P9XAI0</accession>
<sequence>MAIQRYQSEYRSVYHNHRAPTKGGSTKRAPASPTKKPATTTSLSGPVAVAASSPAGASTVTPSTALAPTHVDHAVQAPSTAESRASSAAPLHVATDARAPVNDNPWQYQTSLILPAMLVNSHAPRQSAHPTNVHLPSQQQQPHHQQQQQQKPATAERYDILTGMPLRPVVLSSSAQ</sequence>